<proteinExistence type="inferred from homology"/>
<evidence type="ECO:0000256" key="4">
    <source>
        <dbReference type="ARBA" id="ARBA00022692"/>
    </source>
</evidence>
<dbReference type="GO" id="GO:0034220">
    <property type="term" value="P:monoatomic ion transmembrane transport"/>
    <property type="evidence" value="ECO:0007669"/>
    <property type="project" value="UniProtKB-KW"/>
</dbReference>
<evidence type="ECO:0000313" key="10">
    <source>
        <dbReference type="EMBL" id="SPC97590.1"/>
    </source>
</evidence>
<evidence type="ECO:0000256" key="9">
    <source>
        <dbReference type="SAM" id="Phobius"/>
    </source>
</evidence>
<evidence type="ECO:0008006" key="11">
    <source>
        <dbReference type="Google" id="ProtNLM"/>
    </source>
</evidence>
<feature type="transmembrane region" description="Helical" evidence="9">
    <location>
        <begin position="160"/>
        <end position="180"/>
    </location>
</feature>
<dbReference type="InterPro" id="IPR020966">
    <property type="entry name" value="ALMT"/>
</dbReference>
<feature type="transmembrane region" description="Helical" evidence="9">
    <location>
        <begin position="78"/>
        <end position="97"/>
    </location>
</feature>
<comment type="similarity">
    <text evidence="2">Belongs to the aromatic acid exporter (TC 2.A.85) family.</text>
</comment>
<evidence type="ECO:0000256" key="1">
    <source>
        <dbReference type="ARBA" id="ARBA00004141"/>
    </source>
</evidence>
<keyword evidence="7 9" id="KW-0472">Membrane</keyword>
<accession>A0A2N9GDR5</accession>
<evidence type="ECO:0000256" key="6">
    <source>
        <dbReference type="ARBA" id="ARBA00023065"/>
    </source>
</evidence>
<organism evidence="10">
    <name type="scientific">Fagus sylvatica</name>
    <name type="common">Beechnut</name>
    <dbReference type="NCBI Taxonomy" id="28930"/>
    <lineage>
        <taxon>Eukaryota</taxon>
        <taxon>Viridiplantae</taxon>
        <taxon>Streptophyta</taxon>
        <taxon>Embryophyta</taxon>
        <taxon>Tracheophyta</taxon>
        <taxon>Spermatophyta</taxon>
        <taxon>Magnoliopsida</taxon>
        <taxon>eudicotyledons</taxon>
        <taxon>Gunneridae</taxon>
        <taxon>Pentapetalae</taxon>
        <taxon>rosids</taxon>
        <taxon>fabids</taxon>
        <taxon>Fagales</taxon>
        <taxon>Fagaceae</taxon>
        <taxon>Fagus</taxon>
    </lineage>
</organism>
<dbReference type="GO" id="GO:0015743">
    <property type="term" value="P:malate transport"/>
    <property type="evidence" value="ECO:0007669"/>
    <property type="project" value="InterPro"/>
</dbReference>
<evidence type="ECO:0000256" key="2">
    <source>
        <dbReference type="ARBA" id="ARBA00007079"/>
    </source>
</evidence>
<keyword evidence="6" id="KW-0406">Ion transport</keyword>
<comment type="subcellular location">
    <subcellularLocation>
        <location evidence="1">Membrane</location>
        <topology evidence="1">Multi-pass membrane protein</topology>
    </subcellularLocation>
</comment>
<keyword evidence="3" id="KW-0813">Transport</keyword>
<reference evidence="10" key="1">
    <citation type="submission" date="2018-02" db="EMBL/GenBank/DDBJ databases">
        <authorList>
            <person name="Cohen D.B."/>
            <person name="Kent A.D."/>
        </authorList>
    </citation>
    <scope>NUCLEOTIDE SEQUENCE</scope>
</reference>
<evidence type="ECO:0000256" key="8">
    <source>
        <dbReference type="ARBA" id="ARBA00023303"/>
    </source>
</evidence>
<keyword evidence="8" id="KW-0407">Ion channel</keyword>
<dbReference type="EMBL" id="OIVN01001780">
    <property type="protein sequence ID" value="SPC97590.1"/>
    <property type="molecule type" value="Genomic_DNA"/>
</dbReference>
<gene>
    <name evidence="10" type="ORF">FSB_LOCUS25472</name>
</gene>
<keyword evidence="4 9" id="KW-0812">Transmembrane</keyword>
<dbReference type="AlphaFoldDB" id="A0A2N9GDR5"/>
<sequence length="333" mass="37152">MAAKIGSFRRSFAEKSKERLLSRKGYSDFGINSSDAGDDGVKCRCFRKLSDGITNFWTGLQETSFKLYEMGRSDPRKVFFAMKMGLSLALVSLVIFLKEPLKDISQYSIWAILTVVVVFEFSVGATLNKGFNRALGTVSAGGLALGIAELSMRAGELEEVIIIISIFIAGFCASFAKLYPTMKSYEYGFRVFLLTYCIVMVSGREDLHKSVVKNLKGVASSLEGCVNGYLQCAEYERIPSKILTYQASDDPLYSGYRSAVQSLSQEESLLDFAIWEPPHGPYKSFNYPWRNYVKVSGALRHCAFMVMAMHGCILSEIQVNAPFPFFVIFLICL</sequence>
<evidence type="ECO:0000256" key="3">
    <source>
        <dbReference type="ARBA" id="ARBA00022448"/>
    </source>
</evidence>
<evidence type="ECO:0000256" key="7">
    <source>
        <dbReference type="ARBA" id="ARBA00023136"/>
    </source>
</evidence>
<dbReference type="GO" id="GO:0016020">
    <property type="term" value="C:membrane"/>
    <property type="evidence" value="ECO:0007669"/>
    <property type="project" value="UniProtKB-SubCell"/>
</dbReference>
<name>A0A2N9GDR5_FAGSY</name>
<feature type="transmembrane region" description="Helical" evidence="9">
    <location>
        <begin position="109"/>
        <end position="127"/>
    </location>
</feature>
<keyword evidence="5 9" id="KW-1133">Transmembrane helix</keyword>
<evidence type="ECO:0000256" key="5">
    <source>
        <dbReference type="ARBA" id="ARBA00022989"/>
    </source>
</evidence>
<protein>
    <recommendedName>
        <fullName evidence="11">Aluminum-activated malate transporter</fullName>
    </recommendedName>
</protein>
<dbReference type="PANTHER" id="PTHR31086">
    <property type="entry name" value="ALUMINUM-ACTIVATED MALATE TRANSPORTER 10"/>
    <property type="match status" value="1"/>
</dbReference>
<dbReference type="Pfam" id="PF11744">
    <property type="entry name" value="ALMT"/>
    <property type="match status" value="2"/>
</dbReference>